<sequence length="143" mass="15719">MDTTTLRDAPPPEYAIVGEMLMPEQLVRSLDLSSLDAIQHAADELKVTPSALVVRAQGLKLLGWDVACEHLRELGEAFRGRPKKQARQPKPVNAVRKYNGRRFTRAMLAAVDDGAMSPGEFCRVVGARKIKPEDLDELGRAVG</sequence>
<dbReference type="RefSeq" id="WP_015779685.1">
    <property type="nucleotide sequence ID" value="NC_013169.1"/>
</dbReference>
<keyword evidence="2" id="KW-1185">Reference proteome</keyword>
<organism evidence="1 2">
    <name type="scientific">Kytococcus sedentarius (strain ATCC 14392 / DSM 20547 / JCM 11482 / CCUG 33030 / NBRC 15357 / NCTC 11040 / CCM 314 / 541)</name>
    <name type="common">Micrococcus sedentarius</name>
    <dbReference type="NCBI Taxonomy" id="478801"/>
    <lineage>
        <taxon>Bacteria</taxon>
        <taxon>Bacillati</taxon>
        <taxon>Actinomycetota</taxon>
        <taxon>Actinomycetes</taxon>
        <taxon>Micrococcales</taxon>
        <taxon>Kytococcaceae</taxon>
        <taxon>Kytococcus</taxon>
    </lineage>
</organism>
<proteinExistence type="predicted"/>
<reference evidence="1 2" key="1">
    <citation type="journal article" date="2009" name="Stand. Genomic Sci.">
        <title>Complete genome sequence of Kytococcus sedentarius type strain (541).</title>
        <authorList>
            <person name="Sims D."/>
            <person name="Brettin T."/>
            <person name="Detter J.C."/>
            <person name="Han C."/>
            <person name="Lapidus A."/>
            <person name="Copeland A."/>
            <person name="Glavina Del Rio T."/>
            <person name="Nolan M."/>
            <person name="Chen F."/>
            <person name="Lucas S."/>
            <person name="Tice H."/>
            <person name="Cheng J.F."/>
            <person name="Bruce D."/>
            <person name="Goodwin L."/>
            <person name="Pitluck S."/>
            <person name="Ovchinnikova G."/>
            <person name="Pati A."/>
            <person name="Ivanova N."/>
            <person name="Mavrommatis K."/>
            <person name="Chen A."/>
            <person name="Palaniappan K."/>
            <person name="D'haeseleer P."/>
            <person name="Chain P."/>
            <person name="Bristow J."/>
            <person name="Eisen J.A."/>
            <person name="Markowitz V."/>
            <person name="Hugenholtz P."/>
            <person name="Schneider S."/>
            <person name="Goker M."/>
            <person name="Pukall R."/>
            <person name="Kyrpides N.C."/>
            <person name="Klenk H.P."/>
        </authorList>
    </citation>
    <scope>NUCLEOTIDE SEQUENCE [LARGE SCALE GENOMIC DNA]</scope>
    <source>
        <strain evidence="2">ATCC 14392 / DSM 20547 / JCM 11482 / CCUG 33030 / NBRC 15357 / NCTC 11040 / CCM 314 / 541</strain>
    </source>
</reference>
<dbReference type="EMBL" id="CP001686">
    <property type="protein sequence ID" value="ACV06743.1"/>
    <property type="molecule type" value="Genomic_DNA"/>
</dbReference>
<dbReference type="eggNOG" id="ENOG5034BF1">
    <property type="taxonomic scope" value="Bacteria"/>
</dbReference>
<dbReference type="HOGENOM" id="CLU_1803668_0_0_11"/>
<dbReference type="Proteomes" id="UP000006666">
    <property type="component" value="Chromosome"/>
</dbReference>
<accession>C7NJ56</accession>
<name>C7NJ56_KYTSD</name>
<dbReference type="KEGG" id="kse:Ksed_17300"/>
<protein>
    <submittedName>
        <fullName evidence="1">Uncharacterized protein</fullName>
    </submittedName>
</protein>
<gene>
    <name evidence="1" type="ordered locus">Ksed_17300</name>
</gene>
<evidence type="ECO:0000313" key="2">
    <source>
        <dbReference type="Proteomes" id="UP000006666"/>
    </source>
</evidence>
<evidence type="ECO:0000313" key="1">
    <source>
        <dbReference type="EMBL" id="ACV06743.1"/>
    </source>
</evidence>
<dbReference type="AlphaFoldDB" id="C7NJ56"/>